<dbReference type="AlphaFoldDB" id="A0A9W6G1C2"/>
<keyword evidence="1" id="KW-1133">Transmembrane helix</keyword>
<proteinExistence type="predicted"/>
<evidence type="ECO:0000256" key="1">
    <source>
        <dbReference type="SAM" id="Phobius"/>
    </source>
</evidence>
<accession>A0A9W6G1C2</accession>
<sequence length="119" mass="13449">MTEKLKKVAVILNGFLHDFAAGIWLAAIAAIALIHRMHQAQHQEIVAVLNRLEHIFFWASVVAMVVIMATGAGRTFTYVDNWYGVDAERVRRRMLIVKHVVLFSAFGAGYLVVYPLVFH</sequence>
<reference evidence="2" key="1">
    <citation type="submission" date="2022-12" db="EMBL/GenBank/DDBJ databases">
        <title>Reference genome sequencing for broad-spectrum identification of bacterial and archaeal isolates by mass spectrometry.</title>
        <authorList>
            <person name="Sekiguchi Y."/>
            <person name="Tourlousse D.M."/>
        </authorList>
    </citation>
    <scope>NUCLEOTIDE SEQUENCE</scope>
    <source>
        <strain evidence="2">H2</strain>
    </source>
</reference>
<keyword evidence="3" id="KW-1185">Reference proteome</keyword>
<dbReference type="Proteomes" id="UP001144352">
    <property type="component" value="Unassembled WGS sequence"/>
</dbReference>
<evidence type="ECO:0000313" key="2">
    <source>
        <dbReference type="EMBL" id="GLI38619.1"/>
    </source>
</evidence>
<keyword evidence="1" id="KW-0472">Membrane</keyword>
<evidence type="ECO:0000313" key="3">
    <source>
        <dbReference type="Proteomes" id="UP001144352"/>
    </source>
</evidence>
<feature type="transmembrane region" description="Helical" evidence="1">
    <location>
        <begin position="96"/>
        <end position="117"/>
    </location>
</feature>
<protein>
    <submittedName>
        <fullName evidence="2">Uncharacterized protein</fullName>
    </submittedName>
</protein>
<dbReference type="RefSeq" id="WP_214186293.1">
    <property type="nucleotide sequence ID" value="NZ_BSDS01000001.1"/>
</dbReference>
<feature type="transmembrane region" description="Helical" evidence="1">
    <location>
        <begin position="15"/>
        <end position="34"/>
    </location>
</feature>
<feature type="transmembrane region" description="Helical" evidence="1">
    <location>
        <begin position="55"/>
        <end position="76"/>
    </location>
</feature>
<dbReference type="EMBL" id="BSDS01000001">
    <property type="protein sequence ID" value="GLI38619.1"/>
    <property type="molecule type" value="Genomic_DNA"/>
</dbReference>
<comment type="caution">
    <text evidence="2">The sequence shown here is derived from an EMBL/GenBank/DDBJ whole genome shotgun (WGS) entry which is preliminary data.</text>
</comment>
<organism evidence="2 3">
    <name type="scientific">Geobacter hydrogenophilus</name>
    <dbReference type="NCBI Taxonomy" id="40983"/>
    <lineage>
        <taxon>Bacteria</taxon>
        <taxon>Pseudomonadati</taxon>
        <taxon>Thermodesulfobacteriota</taxon>
        <taxon>Desulfuromonadia</taxon>
        <taxon>Geobacterales</taxon>
        <taxon>Geobacteraceae</taxon>
        <taxon>Geobacter</taxon>
    </lineage>
</organism>
<name>A0A9W6G1C2_9BACT</name>
<keyword evidence="1" id="KW-0812">Transmembrane</keyword>
<gene>
    <name evidence="2" type="ORF">GHYDROH2_21200</name>
</gene>